<dbReference type="Pfam" id="PF14127">
    <property type="entry name" value="DUF4294"/>
    <property type="match status" value="1"/>
</dbReference>
<protein>
    <recommendedName>
        <fullName evidence="2">DUF4294 domain-containing protein</fullName>
    </recommendedName>
</protein>
<evidence type="ECO:0008006" key="2">
    <source>
        <dbReference type="Google" id="ProtNLM"/>
    </source>
</evidence>
<reference evidence="1" key="1">
    <citation type="submission" date="2018-05" db="EMBL/GenBank/DDBJ databases">
        <authorList>
            <person name="Lanie J.A."/>
            <person name="Ng W.-L."/>
            <person name="Kazmierczak K.M."/>
            <person name="Andrzejewski T.M."/>
            <person name="Davidsen T.M."/>
            <person name="Wayne K.J."/>
            <person name="Tettelin H."/>
            <person name="Glass J.I."/>
            <person name="Rusch D."/>
            <person name="Podicherti R."/>
            <person name="Tsui H.-C.T."/>
            <person name="Winkler M.E."/>
        </authorList>
    </citation>
    <scope>NUCLEOTIDE SEQUENCE</scope>
</reference>
<gene>
    <name evidence="1" type="ORF">METZ01_LOCUS124648</name>
</gene>
<organism evidence="1">
    <name type="scientific">marine metagenome</name>
    <dbReference type="NCBI Taxonomy" id="408172"/>
    <lineage>
        <taxon>unclassified sequences</taxon>
        <taxon>metagenomes</taxon>
        <taxon>ecological metagenomes</taxon>
    </lineage>
</organism>
<sequence>MNRTKNIIFQLLIMLPLAGYSQYIFIKDKDTHLPLPGVNIYSDHYGTTTDSSGGCNLLKFNLNDEIIISHIGYKEIRIKKSKIHDLILLTRSNVPIGGVSVISFKSKKERKRYNKLERDVIRVYPYAGLIGKLLIEYSTVMDSINELSFFKRRKEKKKIFTLIEKELISKYGRKVKKLSKNQGRILIKLVDRETKYTSHQIIKDFRGFFVAGFWQITAVLFGHNLKSKYNSVRGEDKLIEYIIINKIK</sequence>
<dbReference type="EMBL" id="UINC01017348">
    <property type="protein sequence ID" value="SVA71794.1"/>
    <property type="molecule type" value="Genomic_DNA"/>
</dbReference>
<proteinExistence type="predicted"/>
<evidence type="ECO:0000313" key="1">
    <source>
        <dbReference type="EMBL" id="SVA71794.1"/>
    </source>
</evidence>
<dbReference type="InterPro" id="IPR025636">
    <property type="entry name" value="DUF4294"/>
</dbReference>
<accession>A0A381Y426</accession>
<name>A0A381Y426_9ZZZZ</name>
<dbReference type="AlphaFoldDB" id="A0A381Y426"/>